<comment type="caution">
    <text evidence="3">The sequence shown here is derived from an EMBL/GenBank/DDBJ whole genome shotgun (WGS) entry which is preliminary data.</text>
</comment>
<organism evidence="3 4">
    <name type="scientific">Tsukamurella pseudospumae</name>
    <dbReference type="NCBI Taxonomy" id="239498"/>
    <lineage>
        <taxon>Bacteria</taxon>
        <taxon>Bacillati</taxon>
        <taxon>Actinomycetota</taxon>
        <taxon>Actinomycetes</taxon>
        <taxon>Mycobacteriales</taxon>
        <taxon>Tsukamurellaceae</taxon>
        <taxon>Tsukamurella</taxon>
    </lineage>
</organism>
<dbReference type="HAMAP" id="MF_00771">
    <property type="entry name" value="UPF0310"/>
    <property type="match status" value="1"/>
</dbReference>
<dbReference type="InterPro" id="IPR002740">
    <property type="entry name" value="EVE_domain"/>
</dbReference>
<dbReference type="Proteomes" id="UP000070409">
    <property type="component" value="Unassembled WGS sequence"/>
</dbReference>
<comment type="similarity">
    <text evidence="1">Belongs to the UPF0310 family.</text>
</comment>
<feature type="domain" description="EVE" evidence="2">
    <location>
        <begin position="18"/>
        <end position="142"/>
    </location>
</feature>
<dbReference type="InterPro" id="IPR015947">
    <property type="entry name" value="PUA-like_sf"/>
</dbReference>
<protein>
    <recommendedName>
        <fullName evidence="1">UPF0310 protein AXK61_06195</fullName>
    </recommendedName>
</protein>
<dbReference type="SUPFAM" id="SSF88697">
    <property type="entry name" value="PUA domain-like"/>
    <property type="match status" value="1"/>
</dbReference>
<sequence length="149" mass="17075">MQLADPVTADEQRFWINTVSLDHVDAAIEGGFAQADHGANKRLRQPRRGDEMIFYSPRTELRGGEPVRRFTALATITGNEPYQAHVTDDFHPWRLAVQFHPCRRIEAKQLIDRLSFITDPAHWGLPFRRGLFAIPRSDYETISILMTAC</sequence>
<dbReference type="Gene3D" id="3.10.590.10">
    <property type="entry name" value="ph1033 like domains"/>
    <property type="match status" value="1"/>
</dbReference>
<dbReference type="CDD" id="cd21132">
    <property type="entry name" value="EVE-like"/>
    <property type="match status" value="1"/>
</dbReference>
<evidence type="ECO:0000256" key="1">
    <source>
        <dbReference type="HAMAP-Rule" id="MF_00771"/>
    </source>
</evidence>
<dbReference type="Pfam" id="PF01878">
    <property type="entry name" value="EVE"/>
    <property type="match status" value="1"/>
</dbReference>
<evidence type="ECO:0000313" key="4">
    <source>
        <dbReference type="Proteomes" id="UP000070409"/>
    </source>
</evidence>
<proteinExistence type="inferred from homology"/>
<gene>
    <name evidence="3" type="ORF">AXK61_06195</name>
</gene>
<evidence type="ECO:0000259" key="2">
    <source>
        <dbReference type="Pfam" id="PF01878"/>
    </source>
</evidence>
<accession>A0A137YZJ3</accession>
<name>A0A137YZJ3_9ACTN</name>
<keyword evidence="4" id="KW-1185">Reference proteome</keyword>
<dbReference type="EMBL" id="LSRE01000044">
    <property type="protein sequence ID" value="KXO91364.1"/>
    <property type="molecule type" value="Genomic_DNA"/>
</dbReference>
<dbReference type="InterPro" id="IPR022996">
    <property type="entry name" value="UPF0310"/>
</dbReference>
<reference evidence="3 4" key="1">
    <citation type="submission" date="2016-02" db="EMBL/GenBank/DDBJ databases">
        <authorList>
            <person name="Teng J.L."/>
            <person name="Tang Y."/>
            <person name="Huang Y."/>
            <person name="Guo F."/>
            <person name="Wei W."/>
            <person name="Chen J.H."/>
            <person name="Wong S.Y."/>
            <person name="Lau S.K."/>
            <person name="Woo P.C."/>
        </authorList>
    </citation>
    <scope>NUCLEOTIDE SEQUENCE [LARGE SCALE GENOMIC DNA]</scope>
    <source>
        <strain evidence="3 4">JCM 13375</strain>
    </source>
</reference>
<evidence type="ECO:0000313" key="3">
    <source>
        <dbReference type="EMBL" id="KXO91364.1"/>
    </source>
</evidence>